<dbReference type="InterPro" id="IPR055951">
    <property type="entry name" value="DUF7529"/>
</dbReference>
<dbReference type="AlphaFoldDB" id="A0A1I2T8W7"/>
<organism evidence="2 3">
    <name type="scientific">Halopelagius inordinatus</name>
    <dbReference type="NCBI Taxonomy" id="553467"/>
    <lineage>
        <taxon>Archaea</taxon>
        <taxon>Methanobacteriati</taxon>
        <taxon>Methanobacteriota</taxon>
        <taxon>Stenosarchaea group</taxon>
        <taxon>Halobacteria</taxon>
        <taxon>Halobacteriales</taxon>
        <taxon>Haloferacaceae</taxon>
    </lineage>
</organism>
<dbReference type="OrthoDB" id="325206at2157"/>
<feature type="compositionally biased region" description="Basic and acidic residues" evidence="1">
    <location>
        <begin position="144"/>
        <end position="154"/>
    </location>
</feature>
<dbReference type="EMBL" id="FOOQ01000002">
    <property type="protein sequence ID" value="SFG61220.1"/>
    <property type="molecule type" value="Genomic_DNA"/>
</dbReference>
<dbReference type="Proteomes" id="UP000198876">
    <property type="component" value="Unassembled WGS sequence"/>
</dbReference>
<evidence type="ECO:0000313" key="2">
    <source>
        <dbReference type="EMBL" id="SFG61220.1"/>
    </source>
</evidence>
<protein>
    <submittedName>
        <fullName evidence="2">Uncharacterized protein</fullName>
    </submittedName>
</protein>
<accession>A0A1I2T8W7</accession>
<dbReference type="Pfam" id="PF24373">
    <property type="entry name" value="DUF7529"/>
    <property type="match status" value="1"/>
</dbReference>
<keyword evidence="3" id="KW-1185">Reference proteome</keyword>
<feature type="region of interest" description="Disordered" evidence="1">
    <location>
        <begin position="144"/>
        <end position="166"/>
    </location>
</feature>
<reference evidence="3" key="1">
    <citation type="submission" date="2016-10" db="EMBL/GenBank/DDBJ databases">
        <authorList>
            <person name="Varghese N."/>
            <person name="Submissions S."/>
        </authorList>
    </citation>
    <scope>NUCLEOTIDE SEQUENCE [LARGE SCALE GENOMIC DNA]</scope>
    <source>
        <strain evidence="3">CGMCC 1.7739</strain>
    </source>
</reference>
<proteinExistence type="predicted"/>
<evidence type="ECO:0000313" key="3">
    <source>
        <dbReference type="Proteomes" id="UP000198876"/>
    </source>
</evidence>
<name>A0A1I2T8W7_9EURY</name>
<gene>
    <name evidence="2" type="ORF">SAMN04488063_2578</name>
</gene>
<sequence>MDVDEHPLAEERDEWETVVEECRALADDYRERGWEVFTAVPGDVVPVPAPGDSRTEKTGIDVLLSGEEFAELSALVDAVDFDEFEAFRAYENGIVYLTLLFRASDAETAVCLPLYYRVTEADRMLERVRAGDAMKTYLHPLSGEERLEFDHEDPTPLFPPQDVSEE</sequence>
<evidence type="ECO:0000256" key="1">
    <source>
        <dbReference type="SAM" id="MobiDB-lite"/>
    </source>
</evidence>
<dbReference type="STRING" id="553467.SAMN04488063_2578"/>
<dbReference type="RefSeq" id="WP_092892776.1">
    <property type="nucleotide sequence ID" value="NZ_FOOQ01000002.1"/>
</dbReference>